<dbReference type="GO" id="GO:0003747">
    <property type="term" value="F:translation release factor activity"/>
    <property type="evidence" value="ECO:0007669"/>
    <property type="project" value="InterPro"/>
</dbReference>
<comment type="similarity">
    <text evidence="1">Belongs to the prokaryotic/mitochondrial release factor family.</text>
</comment>
<keyword evidence="3" id="KW-0614">Plasmid</keyword>
<dbReference type="AlphaFoldDB" id="A0A2K8UJ34"/>
<geneLocation type="plasmid" evidence="4">
    <name>pts485</name>
</geneLocation>
<dbReference type="NCBIfam" id="TIGR03072">
    <property type="entry name" value="release_prfH"/>
    <property type="match status" value="1"/>
</dbReference>
<proteinExistence type="inferred from homology"/>
<dbReference type="SUPFAM" id="SSF75620">
    <property type="entry name" value="Release factor"/>
    <property type="match status" value="1"/>
</dbReference>
<protein>
    <submittedName>
        <fullName evidence="3">Peptide chain release factor H</fullName>
    </submittedName>
</protein>
<dbReference type="Proteomes" id="UP000232638">
    <property type="component" value="Plasmid pTs485"/>
</dbReference>
<dbReference type="Gene3D" id="3.30.70.1660">
    <property type="match status" value="1"/>
</dbReference>
<dbReference type="Gene3D" id="3.30.160.20">
    <property type="match status" value="1"/>
</dbReference>
<dbReference type="RefSeq" id="WP_100923170.1">
    <property type="nucleotide sequence ID" value="NZ_CP020372.1"/>
</dbReference>
<evidence type="ECO:0000313" key="4">
    <source>
        <dbReference type="Proteomes" id="UP000232638"/>
    </source>
</evidence>
<accession>A0A2K8UJ34</accession>
<reference evidence="3 4" key="1">
    <citation type="submission" date="2017-03" db="EMBL/GenBank/DDBJ databases">
        <title>Complete genome sequence of Candidatus 'Thiodictyon syntrophicum' sp. nov. strain Cad16T, a photolithoautotroph purple sulfur bacterium isolated from an alpine meromictic lake.</title>
        <authorList>
            <person name="Luedin S.M."/>
            <person name="Pothier J.F."/>
            <person name="Danza F."/>
            <person name="Storelli N."/>
            <person name="Wittwer M."/>
            <person name="Tonolla M."/>
        </authorList>
    </citation>
    <scope>NUCLEOTIDE SEQUENCE [LARGE SCALE GENOMIC DNA]</scope>
    <source>
        <strain evidence="3 4">Cad16T</strain>
        <plasmid evidence="4">Plasmid pts485</plasmid>
    </source>
</reference>
<dbReference type="InterPro" id="IPR017509">
    <property type="entry name" value="PrfH"/>
</dbReference>
<dbReference type="EMBL" id="CP020372">
    <property type="protein sequence ID" value="AUB85550.1"/>
    <property type="molecule type" value="Genomic_DNA"/>
</dbReference>
<organism evidence="3 4">
    <name type="scientific">Candidatus Thiodictyon syntrophicum</name>
    <dbReference type="NCBI Taxonomy" id="1166950"/>
    <lineage>
        <taxon>Bacteria</taxon>
        <taxon>Pseudomonadati</taxon>
        <taxon>Pseudomonadota</taxon>
        <taxon>Gammaproteobacteria</taxon>
        <taxon>Chromatiales</taxon>
        <taxon>Chromatiaceae</taxon>
        <taxon>Thiodictyon</taxon>
    </lineage>
</organism>
<dbReference type="KEGG" id="tsy:THSYN_32065"/>
<gene>
    <name evidence="3" type="ORF">THSYN_32065</name>
</gene>
<feature type="domain" description="Prokaryotic-type class I peptide chain release factors" evidence="2">
    <location>
        <begin position="123"/>
        <end position="139"/>
    </location>
</feature>
<dbReference type="InterPro" id="IPR045853">
    <property type="entry name" value="Pep_chain_release_fac_I_sf"/>
</dbReference>
<name>A0A2K8UJ34_9GAMM</name>
<dbReference type="PANTHER" id="PTHR43804">
    <property type="entry name" value="LD18447P"/>
    <property type="match status" value="1"/>
</dbReference>
<dbReference type="PROSITE" id="PS00745">
    <property type="entry name" value="RF_PROK_I"/>
    <property type="match status" value="1"/>
</dbReference>
<dbReference type="OrthoDB" id="9815709at2"/>
<dbReference type="Pfam" id="PF00472">
    <property type="entry name" value="RF-1"/>
    <property type="match status" value="1"/>
</dbReference>
<evidence type="ECO:0000313" key="3">
    <source>
        <dbReference type="EMBL" id="AUB85550.1"/>
    </source>
</evidence>
<dbReference type="InterPro" id="IPR000352">
    <property type="entry name" value="Pep_chain_release_fac_I"/>
</dbReference>
<sequence>MSGDAPTLWLQLSAGRGPAECEWVVGRLVPLLIRDLSEHGLTVAEVARTPGEHGGDARSILLRASGTGAAAQVRSWLGTIQWIGASPYRAHHPRKNWFVSVAAFAEPAADHWDSTAVRVETLRASGPGGQHVNRTESAVRVTHLPTGLHAIAQEERSQLLNRRLALARLASLFAERAETKAREGGTARWQQHTRLVRGNPVRVYRGQEWVPVVTGRCGQSCV</sequence>
<dbReference type="PANTHER" id="PTHR43804:SF9">
    <property type="entry name" value="PEPTIDE CHAIN RELEASE FACTOR HOMOLOG-RELATED"/>
    <property type="match status" value="1"/>
</dbReference>
<keyword evidence="4" id="KW-1185">Reference proteome</keyword>
<evidence type="ECO:0000256" key="1">
    <source>
        <dbReference type="ARBA" id="ARBA00010835"/>
    </source>
</evidence>
<evidence type="ECO:0000259" key="2">
    <source>
        <dbReference type="PROSITE" id="PS00745"/>
    </source>
</evidence>
<dbReference type="InterPro" id="IPR050057">
    <property type="entry name" value="Prokaryotic/Mito_RF"/>
</dbReference>